<evidence type="ECO:0000313" key="2">
    <source>
        <dbReference type="Proteomes" id="UP000485058"/>
    </source>
</evidence>
<reference evidence="1 2" key="1">
    <citation type="submission" date="2020-02" db="EMBL/GenBank/DDBJ databases">
        <title>Draft genome sequence of Haematococcus lacustris strain NIES-144.</title>
        <authorList>
            <person name="Morimoto D."/>
            <person name="Nakagawa S."/>
            <person name="Yoshida T."/>
            <person name="Sawayama S."/>
        </authorList>
    </citation>
    <scope>NUCLEOTIDE SEQUENCE [LARGE SCALE GENOMIC DNA]</scope>
    <source>
        <strain evidence="1 2">NIES-144</strain>
    </source>
</reference>
<keyword evidence="2" id="KW-1185">Reference proteome</keyword>
<gene>
    <name evidence="1" type="ORF">HaLaN_26436</name>
</gene>
<protein>
    <submittedName>
        <fullName evidence="1">Uncharacterized protein</fullName>
    </submittedName>
</protein>
<name>A0A6A0A697_HAELA</name>
<evidence type="ECO:0000313" key="1">
    <source>
        <dbReference type="EMBL" id="GFH28023.1"/>
    </source>
</evidence>
<dbReference type="EMBL" id="BLLF01003712">
    <property type="protein sequence ID" value="GFH28023.1"/>
    <property type="molecule type" value="Genomic_DNA"/>
</dbReference>
<accession>A0A6A0A697</accession>
<dbReference type="AlphaFoldDB" id="A0A6A0A697"/>
<organism evidence="1 2">
    <name type="scientific">Haematococcus lacustris</name>
    <name type="common">Green alga</name>
    <name type="synonym">Haematococcus pluvialis</name>
    <dbReference type="NCBI Taxonomy" id="44745"/>
    <lineage>
        <taxon>Eukaryota</taxon>
        <taxon>Viridiplantae</taxon>
        <taxon>Chlorophyta</taxon>
        <taxon>core chlorophytes</taxon>
        <taxon>Chlorophyceae</taxon>
        <taxon>CS clade</taxon>
        <taxon>Chlamydomonadales</taxon>
        <taxon>Haematococcaceae</taxon>
        <taxon>Haematococcus</taxon>
    </lineage>
</organism>
<comment type="caution">
    <text evidence="1">The sequence shown here is derived from an EMBL/GenBank/DDBJ whole genome shotgun (WGS) entry which is preliminary data.</text>
</comment>
<dbReference type="Proteomes" id="UP000485058">
    <property type="component" value="Unassembled WGS sequence"/>
</dbReference>
<proteinExistence type="predicted"/>
<sequence length="17" mass="1747">MDVTAVFNAKLAEPAGL</sequence>